<dbReference type="Proteomes" id="UP000807342">
    <property type="component" value="Unassembled WGS sequence"/>
</dbReference>
<protein>
    <recommendedName>
        <fullName evidence="3">F-box domain-containing protein</fullName>
    </recommendedName>
</protein>
<dbReference type="OrthoDB" id="3053652at2759"/>
<feature type="non-terminal residue" evidence="1">
    <location>
        <position position="108"/>
    </location>
</feature>
<evidence type="ECO:0000313" key="1">
    <source>
        <dbReference type="EMBL" id="KAF9443276.1"/>
    </source>
</evidence>
<proteinExistence type="predicted"/>
<sequence length="108" mass="12657">LHISSSWVRDSRFWKLVDQPAPKLESFSFVMERECDVEDNLTVLPRIFQDDMPKLRNLALVNVSSWPHNRFANLTRFSLEHQPPHIRPTFPEFLAFLAASPKLQELVL</sequence>
<feature type="non-terminal residue" evidence="1">
    <location>
        <position position="1"/>
    </location>
</feature>
<evidence type="ECO:0008006" key="3">
    <source>
        <dbReference type="Google" id="ProtNLM"/>
    </source>
</evidence>
<comment type="caution">
    <text evidence="1">The sequence shown here is derived from an EMBL/GenBank/DDBJ whole genome shotgun (WGS) entry which is preliminary data.</text>
</comment>
<accession>A0A9P5X4K6</accession>
<keyword evidence="2" id="KW-1185">Reference proteome</keyword>
<organism evidence="1 2">
    <name type="scientific">Macrolepiota fuliginosa MF-IS2</name>
    <dbReference type="NCBI Taxonomy" id="1400762"/>
    <lineage>
        <taxon>Eukaryota</taxon>
        <taxon>Fungi</taxon>
        <taxon>Dikarya</taxon>
        <taxon>Basidiomycota</taxon>
        <taxon>Agaricomycotina</taxon>
        <taxon>Agaricomycetes</taxon>
        <taxon>Agaricomycetidae</taxon>
        <taxon>Agaricales</taxon>
        <taxon>Agaricineae</taxon>
        <taxon>Agaricaceae</taxon>
        <taxon>Macrolepiota</taxon>
    </lineage>
</organism>
<evidence type="ECO:0000313" key="2">
    <source>
        <dbReference type="Proteomes" id="UP000807342"/>
    </source>
</evidence>
<reference evidence="1" key="1">
    <citation type="submission" date="2020-11" db="EMBL/GenBank/DDBJ databases">
        <authorList>
            <consortium name="DOE Joint Genome Institute"/>
            <person name="Ahrendt S."/>
            <person name="Riley R."/>
            <person name="Andreopoulos W."/>
            <person name="Labutti K."/>
            <person name="Pangilinan J."/>
            <person name="Ruiz-Duenas F.J."/>
            <person name="Barrasa J.M."/>
            <person name="Sanchez-Garcia M."/>
            <person name="Camarero S."/>
            <person name="Miyauchi S."/>
            <person name="Serrano A."/>
            <person name="Linde D."/>
            <person name="Babiker R."/>
            <person name="Drula E."/>
            <person name="Ayuso-Fernandez I."/>
            <person name="Pacheco R."/>
            <person name="Padilla G."/>
            <person name="Ferreira P."/>
            <person name="Barriuso J."/>
            <person name="Kellner H."/>
            <person name="Castanera R."/>
            <person name="Alfaro M."/>
            <person name="Ramirez L."/>
            <person name="Pisabarro A.G."/>
            <person name="Kuo A."/>
            <person name="Tritt A."/>
            <person name="Lipzen A."/>
            <person name="He G."/>
            <person name="Yan M."/>
            <person name="Ng V."/>
            <person name="Cullen D."/>
            <person name="Martin F."/>
            <person name="Rosso M.-N."/>
            <person name="Henrissat B."/>
            <person name="Hibbett D."/>
            <person name="Martinez A.T."/>
            <person name="Grigoriev I.V."/>
        </authorList>
    </citation>
    <scope>NUCLEOTIDE SEQUENCE</scope>
    <source>
        <strain evidence="1">MF-IS2</strain>
    </source>
</reference>
<name>A0A9P5X4K6_9AGAR</name>
<dbReference type="EMBL" id="MU151495">
    <property type="protein sequence ID" value="KAF9443276.1"/>
    <property type="molecule type" value="Genomic_DNA"/>
</dbReference>
<dbReference type="AlphaFoldDB" id="A0A9P5X4K6"/>
<gene>
    <name evidence="1" type="ORF">P691DRAFT_619354</name>
</gene>